<organism evidence="1">
    <name type="scientific">Anguilla anguilla</name>
    <name type="common">European freshwater eel</name>
    <name type="synonym">Muraena anguilla</name>
    <dbReference type="NCBI Taxonomy" id="7936"/>
    <lineage>
        <taxon>Eukaryota</taxon>
        <taxon>Metazoa</taxon>
        <taxon>Chordata</taxon>
        <taxon>Craniata</taxon>
        <taxon>Vertebrata</taxon>
        <taxon>Euteleostomi</taxon>
        <taxon>Actinopterygii</taxon>
        <taxon>Neopterygii</taxon>
        <taxon>Teleostei</taxon>
        <taxon>Anguilliformes</taxon>
        <taxon>Anguillidae</taxon>
        <taxon>Anguilla</taxon>
    </lineage>
</organism>
<reference evidence="1" key="1">
    <citation type="submission" date="2014-11" db="EMBL/GenBank/DDBJ databases">
        <authorList>
            <person name="Amaro Gonzalez C."/>
        </authorList>
    </citation>
    <scope>NUCLEOTIDE SEQUENCE</scope>
</reference>
<accession>A0A0E9RFK7</accession>
<evidence type="ECO:0000313" key="1">
    <source>
        <dbReference type="EMBL" id="JAH27235.1"/>
    </source>
</evidence>
<protein>
    <submittedName>
        <fullName evidence="1">Uncharacterized protein</fullName>
    </submittedName>
</protein>
<dbReference type="EMBL" id="GBXM01081342">
    <property type="protein sequence ID" value="JAH27235.1"/>
    <property type="molecule type" value="Transcribed_RNA"/>
</dbReference>
<name>A0A0E9RFK7_ANGAN</name>
<sequence length="25" mass="2916">MTPQGEIHTYCKYSESLDTGRICPW</sequence>
<proteinExistence type="predicted"/>
<reference evidence="1" key="2">
    <citation type="journal article" date="2015" name="Fish Shellfish Immunol.">
        <title>Early steps in the European eel (Anguilla anguilla)-Vibrio vulnificus interaction in the gills: Role of the RtxA13 toxin.</title>
        <authorList>
            <person name="Callol A."/>
            <person name="Pajuelo D."/>
            <person name="Ebbesson L."/>
            <person name="Teles M."/>
            <person name="MacKenzie S."/>
            <person name="Amaro C."/>
        </authorList>
    </citation>
    <scope>NUCLEOTIDE SEQUENCE</scope>
</reference>
<dbReference type="AlphaFoldDB" id="A0A0E9RFK7"/>